<dbReference type="OrthoDB" id="8265657at2"/>
<dbReference type="Proteomes" id="UP000323142">
    <property type="component" value="Unassembled WGS sequence"/>
</dbReference>
<name>A0A5B2VFF3_9HYPH</name>
<comment type="caution">
    <text evidence="1">The sequence shown here is derived from an EMBL/GenBank/DDBJ whole genome shotgun (WGS) entry which is preliminary data.</text>
</comment>
<dbReference type="EMBL" id="VUOA01000019">
    <property type="protein sequence ID" value="KAA2237358.1"/>
    <property type="molecule type" value="Genomic_DNA"/>
</dbReference>
<reference evidence="1 2" key="1">
    <citation type="submission" date="2019-09" db="EMBL/GenBank/DDBJ databases">
        <title>Salinarimonas rosea gen. nov., sp. nov., a new member of the a-2 subgroup of the Proteobacteria.</title>
        <authorList>
            <person name="Liu J."/>
        </authorList>
    </citation>
    <scope>NUCLEOTIDE SEQUENCE [LARGE SCALE GENOMIC DNA]</scope>
    <source>
        <strain evidence="1 2">BN140002</strain>
    </source>
</reference>
<dbReference type="AlphaFoldDB" id="A0A5B2VFF3"/>
<organism evidence="1 2">
    <name type="scientific">Salinarimonas soli</name>
    <dbReference type="NCBI Taxonomy" id="1638099"/>
    <lineage>
        <taxon>Bacteria</taxon>
        <taxon>Pseudomonadati</taxon>
        <taxon>Pseudomonadota</taxon>
        <taxon>Alphaproteobacteria</taxon>
        <taxon>Hyphomicrobiales</taxon>
        <taxon>Salinarimonadaceae</taxon>
        <taxon>Salinarimonas</taxon>
    </lineage>
</organism>
<dbReference type="RefSeq" id="WP_149817091.1">
    <property type="nucleotide sequence ID" value="NZ_VUOA01000019.1"/>
</dbReference>
<evidence type="ECO:0000313" key="2">
    <source>
        <dbReference type="Proteomes" id="UP000323142"/>
    </source>
</evidence>
<reference evidence="1 2" key="2">
    <citation type="submission" date="2019-09" db="EMBL/GenBank/DDBJ databases">
        <authorList>
            <person name="Jin C."/>
        </authorList>
    </citation>
    <scope>NUCLEOTIDE SEQUENCE [LARGE SCALE GENOMIC DNA]</scope>
    <source>
        <strain evidence="1 2">BN140002</strain>
    </source>
</reference>
<evidence type="ECO:0000313" key="1">
    <source>
        <dbReference type="EMBL" id="KAA2237358.1"/>
    </source>
</evidence>
<proteinExistence type="predicted"/>
<accession>A0A5B2VFF3</accession>
<protein>
    <submittedName>
        <fullName evidence="1">Uncharacterized protein</fullName>
    </submittedName>
</protein>
<sequence length="130" mass="15075">MLGFLWRPGVNLRGDLAKLDDAALAARLDEVLLMIEHLVAARHGAPFHTLAPHGWAIRRAWRGPLRGRIFYRLIWRLPEILGILLTRNIHTFDSDDERALYLAHCEAKDLMDEIKRRLPARQRPEARVRS</sequence>
<keyword evidence="2" id="KW-1185">Reference proteome</keyword>
<gene>
    <name evidence="1" type="ORF">F0L46_10185</name>
</gene>